<comment type="caution">
    <text evidence="2">The sequence shown here is derived from an EMBL/GenBank/DDBJ whole genome shotgun (WGS) entry which is preliminary data.</text>
</comment>
<name>A0ABQ5SD44_9CHLO</name>
<feature type="region of interest" description="Disordered" evidence="1">
    <location>
        <begin position="292"/>
        <end position="312"/>
    </location>
</feature>
<protein>
    <submittedName>
        <fullName evidence="2">Uncharacterized protein</fullName>
    </submittedName>
</protein>
<evidence type="ECO:0000313" key="3">
    <source>
        <dbReference type="Proteomes" id="UP001165090"/>
    </source>
</evidence>
<evidence type="ECO:0000313" key="2">
    <source>
        <dbReference type="EMBL" id="GLI67830.1"/>
    </source>
</evidence>
<feature type="region of interest" description="Disordered" evidence="1">
    <location>
        <begin position="338"/>
        <end position="364"/>
    </location>
</feature>
<dbReference type="EMBL" id="BSDZ01000079">
    <property type="protein sequence ID" value="GLI67830.1"/>
    <property type="molecule type" value="Genomic_DNA"/>
</dbReference>
<dbReference type="Proteomes" id="UP001165090">
    <property type="component" value="Unassembled WGS sequence"/>
</dbReference>
<gene>
    <name evidence="2" type="ORF">VaNZ11_012112</name>
</gene>
<evidence type="ECO:0000256" key="1">
    <source>
        <dbReference type="SAM" id="MobiDB-lite"/>
    </source>
</evidence>
<accession>A0ABQ5SD44</accession>
<organism evidence="2 3">
    <name type="scientific">Volvox africanus</name>
    <dbReference type="NCBI Taxonomy" id="51714"/>
    <lineage>
        <taxon>Eukaryota</taxon>
        <taxon>Viridiplantae</taxon>
        <taxon>Chlorophyta</taxon>
        <taxon>core chlorophytes</taxon>
        <taxon>Chlorophyceae</taxon>
        <taxon>CS clade</taxon>
        <taxon>Chlamydomonadales</taxon>
        <taxon>Volvocaceae</taxon>
        <taxon>Volvox</taxon>
    </lineage>
</organism>
<sequence>MNTKCSATAEKMIESELMMAERFSTCGGRRYSGGGNRCRQPLDAAAALHDSSGALCASREKHYREAWLNHVLVLSERTGPGGDDEPPSCPSPDGYRRKRISVHVLLGVKRVARSVGLFRKYFTTWPRGRKPFCGDQQQPAVQSPPRTDVKPQQCNILDMRMELRHAKSGESLMLGLCSVNFAASPAVTTVDLLDFDTNSIKDSLSEDGRQSADAPSLSSTADMATLSTVLPLPLSLFSFTPSASSCEEQRSRAPSNGKASTWKARNLRNDLSWLYGPCSGVRNTPSFSPARPWTATTAANPPVASSGSHGPRCASSMPAHCGALAPPPWEADVSRSVDEESLATRCARSGHGHSNDTSPGGGHGLPASSFLAFLQEWHGPVHEVELLDTECGTEGEGRRPNDVSGWSRVRIELSPMSRHTV</sequence>
<feature type="compositionally biased region" description="Polar residues" evidence="1">
    <location>
        <begin position="294"/>
        <end position="308"/>
    </location>
</feature>
<reference evidence="2 3" key="1">
    <citation type="journal article" date="2023" name="IScience">
        <title>Expanded male sex-determining region conserved during the evolution of homothallism in the green alga Volvox.</title>
        <authorList>
            <person name="Yamamoto K."/>
            <person name="Matsuzaki R."/>
            <person name="Mahakham W."/>
            <person name="Heman W."/>
            <person name="Sekimoto H."/>
            <person name="Kawachi M."/>
            <person name="Minakuchi Y."/>
            <person name="Toyoda A."/>
            <person name="Nozaki H."/>
        </authorList>
    </citation>
    <scope>NUCLEOTIDE SEQUENCE [LARGE SCALE GENOMIC DNA]</scope>
    <source>
        <strain evidence="2 3">NIES-4468</strain>
    </source>
</reference>
<proteinExistence type="predicted"/>
<keyword evidence="3" id="KW-1185">Reference proteome</keyword>